<evidence type="ECO:0000256" key="1">
    <source>
        <dbReference type="SAM" id="SignalP"/>
    </source>
</evidence>
<evidence type="ECO:0000313" key="2">
    <source>
        <dbReference type="EMBL" id="CAF9935579.1"/>
    </source>
</evidence>
<dbReference type="EMBL" id="CAJPDS010000084">
    <property type="protein sequence ID" value="CAF9935579.1"/>
    <property type="molecule type" value="Genomic_DNA"/>
</dbReference>
<organism evidence="2 3">
    <name type="scientific">Heterodermia speciosa</name>
    <dbReference type="NCBI Taxonomy" id="116794"/>
    <lineage>
        <taxon>Eukaryota</taxon>
        <taxon>Fungi</taxon>
        <taxon>Dikarya</taxon>
        <taxon>Ascomycota</taxon>
        <taxon>Pezizomycotina</taxon>
        <taxon>Lecanoromycetes</taxon>
        <taxon>OSLEUM clade</taxon>
        <taxon>Lecanoromycetidae</taxon>
        <taxon>Caliciales</taxon>
        <taxon>Physciaceae</taxon>
        <taxon>Heterodermia</taxon>
    </lineage>
</organism>
<gene>
    <name evidence="2" type="ORF">HETSPECPRED_009827</name>
</gene>
<comment type="caution">
    <text evidence="2">The sequence shown here is derived from an EMBL/GenBank/DDBJ whole genome shotgun (WGS) entry which is preliminary data.</text>
</comment>
<reference evidence="2" key="1">
    <citation type="submission" date="2021-03" db="EMBL/GenBank/DDBJ databases">
        <authorList>
            <person name="Tagirdzhanova G."/>
        </authorList>
    </citation>
    <scope>NUCLEOTIDE SEQUENCE</scope>
</reference>
<sequence>MGVLHQIQLCFVLLSSGALLAVNSAATLARPRPSDELRPIETRNSTWNQSSDLGVDPHLMIVPIFDGPNLDQVTLLMSAVQLIAKEATENINQDVERIFWASPSAQFSNLGILVLPPPNAATINRRYVIWGLTQSLHIMMNLNRFASAKFRVTRNRAIIGTIDFTQMGNHGLSDVDKRASRLGLPINSTNAATNPTTHGSDNSTSISTVNAGNVEIYCRLRGYDLEPSEVFGPVVTMLGHVAQFPPRARFIAWTTPFEVGQGQTSLSYVKSERETPPFCEKEHLITATATVPLFMIRKGRFSEVDIKIQVRTGRVTELLANGQLRIERTPPPHLRDGFIGGVSRKWLDSV</sequence>
<name>A0A8H3G6B1_9LECA</name>
<evidence type="ECO:0000313" key="3">
    <source>
        <dbReference type="Proteomes" id="UP000664521"/>
    </source>
</evidence>
<feature type="chain" id="PRO_5033989256" evidence="1">
    <location>
        <begin position="26"/>
        <end position="350"/>
    </location>
</feature>
<protein>
    <submittedName>
        <fullName evidence="2">Uncharacterized protein</fullName>
    </submittedName>
</protein>
<dbReference type="AlphaFoldDB" id="A0A8H3G6B1"/>
<keyword evidence="3" id="KW-1185">Reference proteome</keyword>
<dbReference type="OrthoDB" id="5344884at2759"/>
<accession>A0A8H3G6B1</accession>
<proteinExistence type="predicted"/>
<dbReference type="Proteomes" id="UP000664521">
    <property type="component" value="Unassembled WGS sequence"/>
</dbReference>
<feature type="signal peptide" evidence="1">
    <location>
        <begin position="1"/>
        <end position="25"/>
    </location>
</feature>
<keyword evidence="1" id="KW-0732">Signal</keyword>